<accession>A0ACB9AIA5</accession>
<proteinExistence type="predicted"/>
<evidence type="ECO:0000313" key="1">
    <source>
        <dbReference type="EMBL" id="KAI3709380.1"/>
    </source>
</evidence>
<comment type="caution">
    <text evidence="1">The sequence shown here is derived from an EMBL/GenBank/DDBJ whole genome shotgun (WGS) entry which is preliminary data.</text>
</comment>
<protein>
    <submittedName>
        <fullName evidence="1">Uncharacterized protein</fullName>
    </submittedName>
</protein>
<dbReference type="EMBL" id="CM042015">
    <property type="protein sequence ID" value="KAI3709380.1"/>
    <property type="molecule type" value="Genomic_DNA"/>
</dbReference>
<name>A0ACB9AIA5_CICIN</name>
<sequence>MTINSHSLILPIQTTQQNHVTMHYFFAFLKKRPTFYTIHRALASQSHGPHHHTRLIPTNSNNQSSSISSYSSKSNIGWRCNYHRYKNVESLTASIVVAGLSLGLCYLTSISQPNTQFVYADSNSNEESAESKSKYIFGDAYRRKVFFKYEKRIRTQSPPEKVFEYFASHQSSNGESFMTPADLMRAVVPVFTPSEATRVREGSLKGEEAPSELQCAPSKFFMLFDTNNDGLISFAEYIFFVTLLSIPESSFSIAFKMFDLDNNGEIDKEEFKKVMALMRSQHRQGSGHRDGLRIGLKVSTAVENGGLLEYFFGKNGKSCLAHGKFVQFLKDLHNEILSLEFAHYDYKSRGTISAKDFALSMVASADMSHINKFLDRIDQLNEEPNLKNIRITFEDFKKFAELRKQLKPLSLAIFSYGKVNGLLTKKDFQRATERVCGIALGDNVIDMIYYIFDVNRDGNLSADEFLRVLQRREDKLQPREEGFLGLISCWLQCSANCSTTKLFSTSVAVVNDASFCRDDGGDKLRLNYVPLQPPVAVDCLGDRLRYAKINLLPNRQQADERISKSNNRSSNPESSSGLLKKSQPKDLPDDSFRPAIHID</sequence>
<dbReference type="Proteomes" id="UP001055811">
    <property type="component" value="Linkage Group LG07"/>
</dbReference>
<reference evidence="1 2" key="2">
    <citation type="journal article" date="2022" name="Mol. Ecol. Resour.">
        <title>The genomes of chicory, endive, great burdock and yacon provide insights into Asteraceae paleo-polyploidization history and plant inulin production.</title>
        <authorList>
            <person name="Fan W."/>
            <person name="Wang S."/>
            <person name="Wang H."/>
            <person name="Wang A."/>
            <person name="Jiang F."/>
            <person name="Liu H."/>
            <person name="Zhao H."/>
            <person name="Xu D."/>
            <person name="Zhang Y."/>
        </authorList>
    </citation>
    <scope>NUCLEOTIDE SEQUENCE [LARGE SCALE GENOMIC DNA]</scope>
    <source>
        <strain evidence="2">cv. Punajuju</strain>
        <tissue evidence="1">Leaves</tissue>
    </source>
</reference>
<reference evidence="2" key="1">
    <citation type="journal article" date="2022" name="Mol. Ecol. Resour.">
        <title>The genomes of chicory, endive, great burdock and yacon provide insights into Asteraceae palaeo-polyploidization history and plant inulin production.</title>
        <authorList>
            <person name="Fan W."/>
            <person name="Wang S."/>
            <person name="Wang H."/>
            <person name="Wang A."/>
            <person name="Jiang F."/>
            <person name="Liu H."/>
            <person name="Zhao H."/>
            <person name="Xu D."/>
            <person name="Zhang Y."/>
        </authorList>
    </citation>
    <scope>NUCLEOTIDE SEQUENCE [LARGE SCALE GENOMIC DNA]</scope>
    <source>
        <strain evidence="2">cv. Punajuju</strain>
    </source>
</reference>
<organism evidence="1 2">
    <name type="scientific">Cichorium intybus</name>
    <name type="common">Chicory</name>
    <dbReference type="NCBI Taxonomy" id="13427"/>
    <lineage>
        <taxon>Eukaryota</taxon>
        <taxon>Viridiplantae</taxon>
        <taxon>Streptophyta</taxon>
        <taxon>Embryophyta</taxon>
        <taxon>Tracheophyta</taxon>
        <taxon>Spermatophyta</taxon>
        <taxon>Magnoliopsida</taxon>
        <taxon>eudicotyledons</taxon>
        <taxon>Gunneridae</taxon>
        <taxon>Pentapetalae</taxon>
        <taxon>asterids</taxon>
        <taxon>campanulids</taxon>
        <taxon>Asterales</taxon>
        <taxon>Asteraceae</taxon>
        <taxon>Cichorioideae</taxon>
        <taxon>Cichorieae</taxon>
        <taxon>Cichoriinae</taxon>
        <taxon>Cichorium</taxon>
    </lineage>
</organism>
<gene>
    <name evidence="1" type="ORF">L2E82_39141</name>
</gene>
<keyword evidence="2" id="KW-1185">Reference proteome</keyword>
<evidence type="ECO:0000313" key="2">
    <source>
        <dbReference type="Proteomes" id="UP001055811"/>
    </source>
</evidence>